<protein>
    <submittedName>
        <fullName evidence="2">Uncharacterized protein</fullName>
    </submittedName>
</protein>
<sequence>MNTSKGNERNNGEGAAEINVETVDYRKLAGQKEEEEPHQEKVAVTHLIHDDNPPSFVAGAAAKVAEKLQSSKETTTKTQ</sequence>
<dbReference type="EMBL" id="SDAM02000086">
    <property type="protein sequence ID" value="KAH6831617.1"/>
    <property type="molecule type" value="Genomic_DNA"/>
</dbReference>
<proteinExistence type="predicted"/>
<name>A0AAD4JD96_PERFH</name>
<feature type="compositionally biased region" description="Basic and acidic residues" evidence="1">
    <location>
        <begin position="1"/>
        <end position="11"/>
    </location>
</feature>
<comment type="caution">
    <text evidence="2">The sequence shown here is derived from an EMBL/GenBank/DDBJ whole genome shotgun (WGS) entry which is preliminary data.</text>
</comment>
<evidence type="ECO:0000313" key="2">
    <source>
        <dbReference type="EMBL" id="KAH6831617.1"/>
    </source>
</evidence>
<gene>
    <name evidence="2" type="ORF">C2S53_008816</name>
</gene>
<dbReference type="Proteomes" id="UP001190926">
    <property type="component" value="Unassembled WGS sequence"/>
</dbReference>
<feature type="region of interest" description="Disordered" evidence="1">
    <location>
        <begin position="1"/>
        <end position="20"/>
    </location>
</feature>
<reference evidence="2 3" key="1">
    <citation type="journal article" date="2021" name="Nat. Commun.">
        <title>Incipient diploidization of the medicinal plant Perilla within 10,000 years.</title>
        <authorList>
            <person name="Zhang Y."/>
            <person name="Shen Q."/>
            <person name="Leng L."/>
            <person name="Zhang D."/>
            <person name="Chen S."/>
            <person name="Shi Y."/>
            <person name="Ning Z."/>
            <person name="Chen S."/>
        </authorList>
    </citation>
    <scope>NUCLEOTIDE SEQUENCE [LARGE SCALE GENOMIC DNA]</scope>
    <source>
        <strain evidence="3">cv. PC099</strain>
    </source>
</reference>
<dbReference type="AlphaFoldDB" id="A0AAD4JD96"/>
<accession>A0AAD4JD96</accession>
<evidence type="ECO:0000256" key="1">
    <source>
        <dbReference type="SAM" id="MobiDB-lite"/>
    </source>
</evidence>
<organism evidence="2 3">
    <name type="scientific">Perilla frutescens var. hirtella</name>
    <name type="common">Perilla citriodora</name>
    <name type="synonym">Perilla setoyensis</name>
    <dbReference type="NCBI Taxonomy" id="608512"/>
    <lineage>
        <taxon>Eukaryota</taxon>
        <taxon>Viridiplantae</taxon>
        <taxon>Streptophyta</taxon>
        <taxon>Embryophyta</taxon>
        <taxon>Tracheophyta</taxon>
        <taxon>Spermatophyta</taxon>
        <taxon>Magnoliopsida</taxon>
        <taxon>eudicotyledons</taxon>
        <taxon>Gunneridae</taxon>
        <taxon>Pentapetalae</taxon>
        <taxon>asterids</taxon>
        <taxon>lamiids</taxon>
        <taxon>Lamiales</taxon>
        <taxon>Lamiaceae</taxon>
        <taxon>Nepetoideae</taxon>
        <taxon>Elsholtzieae</taxon>
        <taxon>Perilla</taxon>
    </lineage>
</organism>
<keyword evidence="3" id="KW-1185">Reference proteome</keyword>
<evidence type="ECO:0000313" key="3">
    <source>
        <dbReference type="Proteomes" id="UP001190926"/>
    </source>
</evidence>